<evidence type="ECO:0000313" key="1">
    <source>
        <dbReference type="EMBL" id="BAJ93752.1"/>
    </source>
</evidence>
<sequence>MLDCRQNVFKSISTILRKMNNFQCRPEDKHLSRFLGSLITEVELLRNDLVLVFNQNFYLRCKLDEKTQQLQTSEKRLSEAASRMQLAL</sequence>
<dbReference type="EMBL" id="AK362548">
    <property type="protein sequence ID" value="BAJ93752.1"/>
    <property type="molecule type" value="mRNA"/>
</dbReference>
<organism evidence="1">
    <name type="scientific">Hordeum vulgare subsp. vulgare</name>
    <name type="common">Domesticated barley</name>
    <dbReference type="NCBI Taxonomy" id="112509"/>
    <lineage>
        <taxon>Eukaryota</taxon>
        <taxon>Viridiplantae</taxon>
        <taxon>Streptophyta</taxon>
        <taxon>Embryophyta</taxon>
        <taxon>Tracheophyta</taxon>
        <taxon>Spermatophyta</taxon>
        <taxon>Magnoliopsida</taxon>
        <taxon>Liliopsida</taxon>
        <taxon>Poales</taxon>
        <taxon>Poaceae</taxon>
        <taxon>BOP clade</taxon>
        <taxon>Pooideae</taxon>
        <taxon>Triticodae</taxon>
        <taxon>Triticeae</taxon>
        <taxon>Hordeinae</taxon>
        <taxon>Hordeum</taxon>
    </lineage>
</organism>
<proteinExistence type="evidence at transcript level"/>
<reference evidence="1" key="1">
    <citation type="journal article" date="2011" name="Plant Physiol.">
        <title>Comprehensive sequence analysis of 24,783 barley full-length cDNAs derived from 12 clone libraries.</title>
        <authorList>
            <person name="Matsumoto T."/>
            <person name="Tanaka T."/>
            <person name="Sakai H."/>
            <person name="Amano N."/>
            <person name="Kanamori H."/>
            <person name="Kurita K."/>
            <person name="Kikuta A."/>
            <person name="Kamiya K."/>
            <person name="Yamamoto M."/>
            <person name="Ikawa H."/>
            <person name="Fujii N."/>
            <person name="Hori K."/>
            <person name="Itoh T."/>
            <person name="Sato K."/>
        </authorList>
    </citation>
    <scope>NUCLEOTIDE SEQUENCE</scope>
    <source>
        <tissue evidence="1">Shoot and root</tissue>
    </source>
</reference>
<accession>F2DF81</accession>
<protein>
    <submittedName>
        <fullName evidence="1">Predicted protein</fullName>
    </submittedName>
</protein>
<dbReference type="AlphaFoldDB" id="F2DF81"/>
<name>F2DF81_HORVV</name>